<protein>
    <submittedName>
        <fullName evidence="2">Uncharacterized protein</fullName>
    </submittedName>
</protein>
<organism evidence="2 3">
    <name type="scientific">Gramella jeungdoensis</name>
    <dbReference type="NCBI Taxonomy" id="708091"/>
    <lineage>
        <taxon>Bacteria</taxon>
        <taxon>Pseudomonadati</taxon>
        <taxon>Bacteroidota</taxon>
        <taxon>Flavobacteriia</taxon>
        <taxon>Flavobacteriales</taxon>
        <taxon>Flavobacteriaceae</taxon>
        <taxon>Christiangramia</taxon>
    </lineage>
</organism>
<accession>A0A4Y8APZ1</accession>
<comment type="caution">
    <text evidence="2">The sequence shown here is derived from an EMBL/GenBank/DDBJ whole genome shotgun (WGS) entry which is preliminary data.</text>
</comment>
<sequence length="339" mass="36929">MSATIGAAAINAGAGLLGSLFGANKQDKNAQAQRDWQEKMYLMDRDYNTAANQRKRFEQAGLNPNLMMNGSAGSVSGSVPSTSMSNSGETLSQGISSAGSSAAQMIAQQMDINAQKNVRASESRKADEEADYTGQMTEAQRMQNMFLLQTLQAKTKNLHLKNVYQELENQYAKDSLDARVDLVTAQNQSLANRAYLDAMNAALADTQNRIATVNLAWLPSEKQVGLANVIAQSALFAAQRRMSNAAARMYVSSAALNYANESGVKIDNAFRKATQQLSIDATNDSSRWIQQKFEDTQSLPNKLWRWFGIDGSWLPAAGAYAFGKSTKSLNAPKKIKGFH</sequence>
<dbReference type="EMBL" id="SNQI01000008">
    <property type="protein sequence ID" value="TEW71537.1"/>
    <property type="molecule type" value="Genomic_DNA"/>
</dbReference>
<proteinExistence type="predicted"/>
<dbReference type="AlphaFoldDB" id="A0A4Y8APZ1"/>
<evidence type="ECO:0000256" key="1">
    <source>
        <dbReference type="SAM" id="MobiDB-lite"/>
    </source>
</evidence>
<evidence type="ECO:0000313" key="3">
    <source>
        <dbReference type="Proteomes" id="UP000298517"/>
    </source>
</evidence>
<name>A0A4Y8APZ1_9FLAO</name>
<reference evidence="2 3" key="1">
    <citation type="journal article" date="2011" name="J. Microbiol.">
        <title>Gramella jeungdoensis sp. nov., isolated from a solar saltern in Korea.</title>
        <authorList>
            <person name="Joung Y."/>
            <person name="Kim H."/>
            <person name="Jang T."/>
            <person name="Ahn T.S."/>
            <person name="Joh K."/>
        </authorList>
    </citation>
    <scope>NUCLEOTIDE SEQUENCE [LARGE SCALE GENOMIC DNA]</scope>
    <source>
        <strain evidence="2 3">KCTC 23123</strain>
    </source>
</reference>
<dbReference type="Proteomes" id="UP000298517">
    <property type="component" value="Unassembled WGS sequence"/>
</dbReference>
<dbReference type="RefSeq" id="WP_134249375.1">
    <property type="nucleotide sequence ID" value="NZ_SNQI01000008.1"/>
</dbReference>
<gene>
    <name evidence="2" type="ORF">E2488_15585</name>
</gene>
<evidence type="ECO:0000313" key="2">
    <source>
        <dbReference type="EMBL" id="TEW71537.1"/>
    </source>
</evidence>
<feature type="region of interest" description="Disordered" evidence="1">
    <location>
        <begin position="68"/>
        <end position="95"/>
    </location>
</feature>
<keyword evidence="3" id="KW-1185">Reference proteome</keyword>